<dbReference type="PANTHER" id="PTHR40039">
    <property type="entry name" value="PROTEIN DLTD"/>
    <property type="match status" value="1"/>
</dbReference>
<keyword evidence="1" id="KW-1003">Cell membrane</keyword>
<reference evidence="2" key="1">
    <citation type="submission" date="2023-03" db="EMBL/GenBank/DDBJ databases">
        <title>Genetic diversity of Bacillus cereus sensu lato isolates from Slovenia.</title>
        <authorList>
            <person name="Abdelli M."/>
        </authorList>
    </citation>
    <scope>NUCLEOTIDE SEQUENCE</scope>
    <source>
        <strain evidence="2">SIBC39</strain>
    </source>
</reference>
<evidence type="ECO:0000313" key="2">
    <source>
        <dbReference type="EMBL" id="MDG0954573.1"/>
    </source>
</evidence>
<comment type="similarity">
    <text evidence="1">Belongs to the DltD family.</text>
</comment>
<dbReference type="Pfam" id="PF04914">
    <property type="entry name" value="DltD"/>
    <property type="match status" value="1"/>
</dbReference>
<accession>A0AAJ1NMU1</accession>
<dbReference type="AlphaFoldDB" id="A0AAJ1NMU1"/>
<evidence type="ECO:0000256" key="1">
    <source>
        <dbReference type="PIRNR" id="PIRNR021438"/>
    </source>
</evidence>
<dbReference type="PIRSF" id="PIRSF021438">
    <property type="entry name" value="DltD"/>
    <property type="match status" value="1"/>
</dbReference>
<comment type="caution">
    <text evidence="2">The sequence shown here is derived from an EMBL/GenBank/DDBJ whole genome shotgun (WGS) entry which is preliminary data.</text>
</comment>
<sequence>MKQPKFGPLFLALFLFFGMLLIPLCFLTPLVSEQKVEDATTSLKKEMFQGIVLQQKMLMDQKYLPMYGSSEFSRLDVYHPSNYFKINNQGFIPFLVGRGGTQSLTHVLSLSALMDNLENRKMVFVLSPQWFVKEGLDELHFAPNFSSQQAYHFLFNDELQPEMKRQIAKRLLEFEIVQKDKLLKNSLEGIVYNDTIHSLKSTISKPFAYLYRNILDRKDLMMSIFDIKSRKANVDPELRLLTWEKIRNHAENTGEMESDSNAFGIVNHYYNKNIKSKLDNLKGYRAHESYTESPEYQDFQLILDILKQKKAKPLFISVPFNGPWYDYAGVPKERRDEYYNKIYAQIKRAGFPIVDFSNHEYDKYFLKDTIHIGWKGWVYFDEEIQKFYQNK</sequence>
<evidence type="ECO:0000313" key="3">
    <source>
        <dbReference type="Proteomes" id="UP001216801"/>
    </source>
</evidence>
<dbReference type="GO" id="GO:0070395">
    <property type="term" value="P:lipoteichoic acid biosynthetic process"/>
    <property type="evidence" value="ECO:0007669"/>
    <property type="project" value="UniProtKB-UniRule"/>
</dbReference>
<dbReference type="GO" id="GO:0005886">
    <property type="term" value="C:plasma membrane"/>
    <property type="evidence" value="ECO:0007669"/>
    <property type="project" value="UniProtKB-UniRule"/>
</dbReference>
<dbReference type="PANTHER" id="PTHR40039:SF1">
    <property type="entry name" value="PROTEIN DLTD"/>
    <property type="match status" value="1"/>
</dbReference>
<dbReference type="InterPro" id="IPR023896">
    <property type="entry name" value="LTA_DltD"/>
</dbReference>
<dbReference type="EMBL" id="JARPRR010000014">
    <property type="protein sequence ID" value="MDG0954573.1"/>
    <property type="molecule type" value="Genomic_DNA"/>
</dbReference>
<protein>
    <recommendedName>
        <fullName evidence="1">Protein DltD</fullName>
    </recommendedName>
</protein>
<proteinExistence type="inferred from homology"/>
<keyword evidence="1" id="KW-0472">Membrane</keyword>
<name>A0AAJ1NMU1_9BACI</name>
<organism evidence="2 3">
    <name type="scientific">Bacillus paranthracis</name>
    <dbReference type="NCBI Taxonomy" id="2026186"/>
    <lineage>
        <taxon>Bacteria</taxon>
        <taxon>Bacillati</taxon>
        <taxon>Bacillota</taxon>
        <taxon>Bacilli</taxon>
        <taxon>Bacillales</taxon>
        <taxon>Bacillaceae</taxon>
        <taxon>Bacillus</taxon>
        <taxon>Bacillus cereus group</taxon>
    </lineage>
</organism>
<dbReference type="Proteomes" id="UP001216801">
    <property type="component" value="Unassembled WGS sequence"/>
</dbReference>
<gene>
    <name evidence="2" type="primary">dltD</name>
    <name evidence="2" type="ORF">P6U19_18450</name>
</gene>
<dbReference type="SUPFAM" id="SSF52266">
    <property type="entry name" value="SGNH hydrolase"/>
    <property type="match status" value="1"/>
</dbReference>
<dbReference type="InterPro" id="IPR006998">
    <property type="entry name" value="DltD"/>
</dbReference>
<dbReference type="RefSeq" id="WP_000812862.1">
    <property type="nucleotide sequence ID" value="NZ_JAMXJY010000001.1"/>
</dbReference>
<dbReference type="NCBIfam" id="TIGR04092">
    <property type="entry name" value="LTA_DltD"/>
    <property type="match status" value="1"/>
</dbReference>
<comment type="pathway">
    <text evidence="1">Cell wall biogenesis; lipoteichoic acid biosynthesis.</text>
</comment>